<dbReference type="InterPro" id="IPR016161">
    <property type="entry name" value="Ald_DH/histidinol_DH"/>
</dbReference>
<sequence>MAEWPITHQAKEFSAVTYRVQDPATDEVIETFPTATREEIENILNSAEDATYEWGEHEITQRAEVVAKAAELFDARKHDLGKIIAEEMGKPLAEGVEEAEFASEIFQYYADHGPSFAADQEIPTNSAGKAMIRRLPLGALLGVMPWNFPFYQVARFAAPNLMLGNTIVLKHAEICPRSALAIQQILIDAGLPQGAYNNVFASHDQVAEMIADPRIQGVSLTGSERAGAIIGAQASKNLKKSVLELGGSDPYIVLDTKDVKASAQLAWETRMYNTGQACNSNKRLIVMDDIYDEFVAELVELAKGMTPADPVTLAEGSGNSYGPLSSRTAAETLERQLEIAVQEGATLHVGGELGEDTAYFSPAVVTGIERGSDSYYEEFFGPVAVVYKVSSDKEALELANDCRFGLGGAVFSQDTARAEAVAQKLAVGMANVNTPAGEGAELPFGGVKRSGFGRELGPLAMDEFVNKQMYFVAD</sequence>
<organism evidence="5 6">
    <name type="scientific">Corynebacterium ammoniagenes DSM 20306</name>
    <dbReference type="NCBI Taxonomy" id="649754"/>
    <lineage>
        <taxon>Bacteria</taxon>
        <taxon>Bacillati</taxon>
        <taxon>Actinomycetota</taxon>
        <taxon>Actinomycetes</taxon>
        <taxon>Mycobacteriales</taxon>
        <taxon>Corynebacteriaceae</taxon>
        <taxon>Corynebacterium</taxon>
    </lineage>
</organism>
<evidence type="ECO:0000313" key="5">
    <source>
        <dbReference type="EMBL" id="EFG80351.1"/>
    </source>
</evidence>
<dbReference type="GO" id="GO:0016491">
    <property type="term" value="F:oxidoreductase activity"/>
    <property type="evidence" value="ECO:0007669"/>
    <property type="project" value="UniProtKB-KW"/>
</dbReference>
<evidence type="ECO:0000256" key="3">
    <source>
        <dbReference type="ARBA" id="ARBA00023002"/>
    </source>
</evidence>
<dbReference type="SUPFAM" id="SSF53720">
    <property type="entry name" value="ALDH-like"/>
    <property type="match status" value="1"/>
</dbReference>
<accession>A0ABN0AC73</accession>
<comment type="similarity">
    <text evidence="1">Belongs to the aldehyde dehydrogenase family.</text>
</comment>
<reference evidence="5 6" key="1">
    <citation type="submission" date="2010-04" db="EMBL/GenBank/DDBJ databases">
        <authorList>
            <person name="Weinstock G."/>
            <person name="Sodergren E."/>
            <person name="Clifton S."/>
            <person name="Fulton L."/>
            <person name="Fulton B."/>
            <person name="Courtney L."/>
            <person name="Fronick C."/>
            <person name="Harrison M."/>
            <person name="Strong C."/>
            <person name="Farmer C."/>
            <person name="Delahaunty K."/>
            <person name="Markovic C."/>
            <person name="Hall O."/>
            <person name="Minx P."/>
            <person name="Tomlinson C."/>
            <person name="Mitreva M."/>
            <person name="Hou S."/>
            <person name="Wollam A."/>
            <person name="Pepin K.H."/>
            <person name="Johnson M."/>
            <person name="Bhonagiri V."/>
            <person name="Zhang X."/>
            <person name="Suruliraj S."/>
            <person name="Warren W."/>
            <person name="Chinwalla A."/>
            <person name="Mardis E.R."/>
            <person name="Wilson R.K."/>
        </authorList>
    </citation>
    <scope>NUCLEOTIDE SEQUENCE [LARGE SCALE GENOMIC DNA]</scope>
    <source>
        <strain evidence="5 6">DSM 20306</strain>
    </source>
</reference>
<evidence type="ECO:0000256" key="2">
    <source>
        <dbReference type="ARBA" id="ARBA00022857"/>
    </source>
</evidence>
<dbReference type="PANTHER" id="PTHR43217">
    <property type="entry name" value="SUCCINATE SEMIALDEHYDE DEHYDROGENASE [NAD(P)+] SAD"/>
    <property type="match status" value="1"/>
</dbReference>
<dbReference type="Gene3D" id="3.40.309.10">
    <property type="entry name" value="Aldehyde Dehydrogenase, Chain A, domain 2"/>
    <property type="match status" value="1"/>
</dbReference>
<name>A0ABN0AC73_CORAM</name>
<dbReference type="EC" id="1.2.1.-" evidence="5"/>
<dbReference type="InterPro" id="IPR015590">
    <property type="entry name" value="Aldehyde_DH_dom"/>
</dbReference>
<dbReference type="InterPro" id="IPR047110">
    <property type="entry name" value="GABD/Sad-like"/>
</dbReference>
<keyword evidence="6" id="KW-1185">Reference proteome</keyword>
<evidence type="ECO:0000313" key="6">
    <source>
        <dbReference type="Proteomes" id="UP000006015"/>
    </source>
</evidence>
<dbReference type="InterPro" id="IPR044148">
    <property type="entry name" value="ALDH_GabD1-like"/>
</dbReference>
<dbReference type="EMBL" id="ADNS01000031">
    <property type="protein sequence ID" value="EFG80351.1"/>
    <property type="molecule type" value="Genomic_DNA"/>
</dbReference>
<evidence type="ECO:0000256" key="1">
    <source>
        <dbReference type="ARBA" id="ARBA00009986"/>
    </source>
</evidence>
<dbReference type="InterPro" id="IPR016162">
    <property type="entry name" value="Ald_DH_N"/>
</dbReference>
<dbReference type="Pfam" id="PF00171">
    <property type="entry name" value="Aldedh"/>
    <property type="match status" value="1"/>
</dbReference>
<dbReference type="CDD" id="cd07100">
    <property type="entry name" value="ALDH_SSADH1_GabD1"/>
    <property type="match status" value="1"/>
</dbReference>
<feature type="domain" description="Aldehyde dehydrogenase" evidence="4">
    <location>
        <begin position="17"/>
        <end position="467"/>
    </location>
</feature>
<protein>
    <submittedName>
        <fullName evidence="5">Aldehyde dehydrogenase (NAD) family protein</fullName>
        <ecNumber evidence="5">1.2.1.-</ecNumber>
    </submittedName>
</protein>
<keyword evidence="2" id="KW-0521">NADP</keyword>
<keyword evidence="3 5" id="KW-0560">Oxidoreductase</keyword>
<proteinExistence type="inferred from homology"/>
<comment type="caution">
    <text evidence="5">The sequence shown here is derived from an EMBL/GenBank/DDBJ whole genome shotgun (WGS) entry which is preliminary data.</text>
</comment>
<dbReference type="Gene3D" id="3.40.605.10">
    <property type="entry name" value="Aldehyde Dehydrogenase, Chain A, domain 1"/>
    <property type="match status" value="1"/>
</dbReference>
<gene>
    <name evidence="5" type="ORF">HMPREF0281_02445</name>
</gene>
<dbReference type="InterPro" id="IPR016163">
    <property type="entry name" value="Ald_DH_C"/>
</dbReference>
<evidence type="ECO:0000259" key="4">
    <source>
        <dbReference type="Pfam" id="PF00171"/>
    </source>
</evidence>
<dbReference type="Proteomes" id="UP000006015">
    <property type="component" value="Unassembled WGS sequence"/>
</dbReference>
<dbReference type="PANTHER" id="PTHR43217:SF2">
    <property type="entry name" value="SUCCINATE-SEMIALDEHYDE DEHYDROGENASE [NADP(+)]"/>
    <property type="match status" value="1"/>
</dbReference>